<dbReference type="EMBL" id="JAWLIP010000003">
    <property type="protein sequence ID" value="MDV6226233.1"/>
    <property type="molecule type" value="Genomic_DNA"/>
</dbReference>
<organism evidence="2 3">
    <name type="scientific">Nitratireductor aquimarinus</name>
    <dbReference type="NCBI Taxonomy" id="889300"/>
    <lineage>
        <taxon>Bacteria</taxon>
        <taxon>Pseudomonadati</taxon>
        <taxon>Pseudomonadota</taxon>
        <taxon>Alphaproteobacteria</taxon>
        <taxon>Hyphomicrobiales</taxon>
        <taxon>Phyllobacteriaceae</taxon>
        <taxon>Nitratireductor</taxon>
    </lineage>
</organism>
<gene>
    <name evidence="2" type="ORF">R2G56_08040</name>
</gene>
<comment type="caution">
    <text evidence="2">The sequence shown here is derived from an EMBL/GenBank/DDBJ whole genome shotgun (WGS) entry which is preliminary data.</text>
</comment>
<protein>
    <recommendedName>
        <fullName evidence="4">Lipoprotein</fullName>
    </recommendedName>
</protein>
<accession>A0ABU4AJ06</accession>
<reference evidence="2 3" key="1">
    <citation type="submission" date="2023-10" db="EMBL/GenBank/DDBJ databases">
        <authorList>
            <person name="Venkata Ramana C."/>
            <person name="Sasikala C."/>
            <person name="Dhurka M."/>
        </authorList>
    </citation>
    <scope>NUCLEOTIDE SEQUENCE [LARGE SCALE GENOMIC DNA]</scope>
    <source>
        <strain evidence="2 3">KCTC 32151</strain>
    </source>
</reference>
<feature type="region of interest" description="Disordered" evidence="1">
    <location>
        <begin position="23"/>
        <end position="42"/>
    </location>
</feature>
<evidence type="ECO:0000313" key="2">
    <source>
        <dbReference type="EMBL" id="MDV6226233.1"/>
    </source>
</evidence>
<proteinExistence type="predicted"/>
<dbReference type="RefSeq" id="WP_206554496.1">
    <property type="nucleotide sequence ID" value="NZ_JAEKJX010000001.1"/>
</dbReference>
<keyword evidence="3" id="KW-1185">Reference proteome</keyword>
<dbReference type="Proteomes" id="UP001185659">
    <property type="component" value="Unassembled WGS sequence"/>
</dbReference>
<evidence type="ECO:0000313" key="3">
    <source>
        <dbReference type="Proteomes" id="UP001185659"/>
    </source>
</evidence>
<feature type="compositionally biased region" description="Low complexity" evidence="1">
    <location>
        <begin position="23"/>
        <end position="41"/>
    </location>
</feature>
<sequence>MHALQRVAALAALAAGLAGCNQTTQSESTSMSGSTAAAMRTGSPQDEQACLAAVAQQTNNTVTVLSSEFSEANTLVMVGVGPNRAPWRCLVSRGIVSEVMSMVNEGAL</sequence>
<evidence type="ECO:0008006" key="4">
    <source>
        <dbReference type="Google" id="ProtNLM"/>
    </source>
</evidence>
<evidence type="ECO:0000256" key="1">
    <source>
        <dbReference type="SAM" id="MobiDB-lite"/>
    </source>
</evidence>
<dbReference type="PROSITE" id="PS51257">
    <property type="entry name" value="PROKAR_LIPOPROTEIN"/>
    <property type="match status" value="1"/>
</dbReference>
<name>A0ABU4AJ06_9HYPH</name>